<sequence>MKLSKNILPIILLTIFYISCEKPKENTQKVEENEKLEQKVEKTEENVIVPNQKLTKEHQIASAVLAAPEETRAGAKVYGYDDEGNFITLREGTNAMICIADNPNKKGFQVVAYHKDLDPFMARGRALKAEGKKTQELRAIREQEGKDGKLELPKNPSTLHVLQGEKGGFDVESATNVNTHYRYVVYMPFATQESTGLSLKPNAPGHPWLMFPGTAGAHIMITPPTEK</sequence>
<proteinExistence type="predicted"/>
<comment type="caution">
    <text evidence="1">The sequence shown here is derived from an EMBL/GenBank/DDBJ whole genome shotgun (WGS) entry which is preliminary data.</text>
</comment>
<protein>
    <recommendedName>
        <fullName evidence="3">Spi protease inhibitor domain-containing protein</fullName>
    </recommendedName>
</protein>
<organism evidence="1 2">
    <name type="scientific">Aureibaculum flavum</name>
    <dbReference type="NCBI Taxonomy" id="2795986"/>
    <lineage>
        <taxon>Bacteria</taxon>
        <taxon>Pseudomonadati</taxon>
        <taxon>Bacteroidota</taxon>
        <taxon>Flavobacteriia</taxon>
        <taxon>Flavobacteriales</taxon>
        <taxon>Flavobacteriaceae</taxon>
        <taxon>Aureibaculum</taxon>
    </lineage>
</organism>
<evidence type="ECO:0000313" key="1">
    <source>
        <dbReference type="EMBL" id="MBJ2175632.1"/>
    </source>
</evidence>
<name>A0ABS0WUH1_9FLAO</name>
<evidence type="ECO:0008006" key="3">
    <source>
        <dbReference type="Google" id="ProtNLM"/>
    </source>
</evidence>
<gene>
    <name evidence="1" type="ORF">JBL43_15375</name>
</gene>
<dbReference type="EMBL" id="JAEHFJ010000008">
    <property type="protein sequence ID" value="MBJ2175632.1"/>
    <property type="molecule type" value="Genomic_DNA"/>
</dbReference>
<dbReference type="RefSeq" id="WP_198842290.1">
    <property type="nucleotide sequence ID" value="NZ_JAEHFJ010000008.1"/>
</dbReference>
<evidence type="ECO:0000313" key="2">
    <source>
        <dbReference type="Proteomes" id="UP000623301"/>
    </source>
</evidence>
<keyword evidence="2" id="KW-1185">Reference proteome</keyword>
<reference evidence="1 2" key="1">
    <citation type="submission" date="2020-12" db="EMBL/GenBank/DDBJ databases">
        <title>Aureibaculum luteum sp. nov. and Aureibaculum flavum sp. nov., novel members of the family Flavobacteriaceae isolated from Antarctic intertidal sediments.</title>
        <authorList>
            <person name="He X."/>
            <person name="Zhang X."/>
        </authorList>
    </citation>
    <scope>NUCLEOTIDE SEQUENCE [LARGE SCALE GENOMIC DNA]</scope>
    <source>
        <strain evidence="1 2">A20</strain>
    </source>
</reference>
<accession>A0ABS0WUH1</accession>
<dbReference type="Proteomes" id="UP000623301">
    <property type="component" value="Unassembled WGS sequence"/>
</dbReference>